<dbReference type="PANTHER" id="PTHR30086">
    <property type="entry name" value="ARGININE EXPORTER PROTEIN ARGO"/>
    <property type="match status" value="1"/>
</dbReference>
<comment type="caution">
    <text evidence="7">The sequence shown here is derived from an EMBL/GenBank/DDBJ whole genome shotgun (WGS) entry which is preliminary data.</text>
</comment>
<evidence type="ECO:0000256" key="6">
    <source>
        <dbReference type="SAM" id="Phobius"/>
    </source>
</evidence>
<keyword evidence="8" id="KW-1185">Reference proteome</keyword>
<dbReference type="RefSeq" id="WP_199393530.1">
    <property type="nucleotide sequence ID" value="NZ_JAEMHK010000001.1"/>
</dbReference>
<gene>
    <name evidence="7" type="ORF">JFN90_02585</name>
</gene>
<protein>
    <submittedName>
        <fullName evidence="7">Amino acid transporter</fullName>
    </submittedName>
</protein>
<dbReference type="Proteomes" id="UP000641025">
    <property type="component" value="Unassembled WGS sequence"/>
</dbReference>
<feature type="transmembrane region" description="Helical" evidence="6">
    <location>
        <begin position="184"/>
        <end position="206"/>
    </location>
</feature>
<reference evidence="7 8" key="1">
    <citation type="submission" date="2020-12" db="EMBL/GenBank/DDBJ databases">
        <title>Geomonas sp. Red259, isolated from paddy soil.</title>
        <authorList>
            <person name="Xu Z."/>
            <person name="Zhang Z."/>
            <person name="Masuda Y."/>
            <person name="Itoh H."/>
            <person name="Senoo K."/>
        </authorList>
    </citation>
    <scope>NUCLEOTIDE SEQUENCE [LARGE SCALE GENOMIC DNA]</scope>
    <source>
        <strain evidence="7 8">Red259</strain>
    </source>
</reference>
<evidence type="ECO:0000313" key="8">
    <source>
        <dbReference type="Proteomes" id="UP000641025"/>
    </source>
</evidence>
<evidence type="ECO:0000256" key="5">
    <source>
        <dbReference type="ARBA" id="ARBA00023136"/>
    </source>
</evidence>
<feature type="transmembrane region" description="Helical" evidence="6">
    <location>
        <begin position="76"/>
        <end position="97"/>
    </location>
</feature>
<evidence type="ECO:0000313" key="7">
    <source>
        <dbReference type="EMBL" id="MBJ6799019.1"/>
    </source>
</evidence>
<keyword evidence="4 6" id="KW-1133">Transmembrane helix</keyword>
<accession>A0ABS0YM15</accession>
<feature type="transmembrane region" description="Helical" evidence="6">
    <location>
        <begin position="41"/>
        <end position="64"/>
    </location>
</feature>
<evidence type="ECO:0000256" key="1">
    <source>
        <dbReference type="ARBA" id="ARBA00004651"/>
    </source>
</evidence>
<organism evidence="7 8">
    <name type="scientific">Geomonas propionica</name>
    <dbReference type="NCBI Taxonomy" id="2798582"/>
    <lineage>
        <taxon>Bacteria</taxon>
        <taxon>Pseudomonadati</taxon>
        <taxon>Thermodesulfobacteriota</taxon>
        <taxon>Desulfuromonadia</taxon>
        <taxon>Geobacterales</taxon>
        <taxon>Geobacteraceae</taxon>
        <taxon>Geomonas</taxon>
    </lineage>
</organism>
<evidence type="ECO:0000256" key="3">
    <source>
        <dbReference type="ARBA" id="ARBA00022692"/>
    </source>
</evidence>
<dbReference type="EMBL" id="JAEMHK010000001">
    <property type="protein sequence ID" value="MBJ6799019.1"/>
    <property type="molecule type" value="Genomic_DNA"/>
</dbReference>
<keyword evidence="3 6" id="KW-0812">Transmembrane</keyword>
<proteinExistence type="predicted"/>
<feature type="transmembrane region" description="Helical" evidence="6">
    <location>
        <begin position="152"/>
        <end position="172"/>
    </location>
</feature>
<comment type="subcellular location">
    <subcellularLocation>
        <location evidence="1">Cell membrane</location>
        <topology evidence="1">Multi-pass membrane protein</topology>
    </subcellularLocation>
</comment>
<dbReference type="Pfam" id="PF01810">
    <property type="entry name" value="LysE"/>
    <property type="match status" value="1"/>
</dbReference>
<evidence type="ECO:0000256" key="4">
    <source>
        <dbReference type="ARBA" id="ARBA00022989"/>
    </source>
</evidence>
<sequence>MPAISTFSPMLTGFGLGASLIVAIGSQNAFVLRQGLKRQYVFLVSTVCFLCDSLLISLGAGGFSTVVAGSPRLMQFTLWGGVAFLFAYGLRAFASAAKPGGLEASDAGGDTGSLAKVALTTVMLSLMNPHAFLDTVVLLGSLAGLYSGESRLFFAFGAISASCAWFYGIGYGARLLAPLFRRPVAWRVLDILVGCTMWSIAGSLALGR</sequence>
<name>A0ABS0YM15_9BACT</name>
<dbReference type="InterPro" id="IPR001123">
    <property type="entry name" value="LeuE-type"/>
</dbReference>
<dbReference type="PANTHER" id="PTHR30086:SF20">
    <property type="entry name" value="ARGININE EXPORTER PROTEIN ARGO-RELATED"/>
    <property type="match status" value="1"/>
</dbReference>
<keyword evidence="2" id="KW-1003">Cell membrane</keyword>
<evidence type="ECO:0000256" key="2">
    <source>
        <dbReference type="ARBA" id="ARBA00022475"/>
    </source>
</evidence>
<keyword evidence="5 6" id="KW-0472">Membrane</keyword>